<dbReference type="AlphaFoldDB" id="A0A0V7ZZP3"/>
<dbReference type="Proteomes" id="UP000053372">
    <property type="component" value="Unassembled WGS sequence"/>
</dbReference>
<feature type="domain" description="Na+-translocating membrane potential-generating system MpsC" evidence="1">
    <location>
        <begin position="3"/>
        <end position="106"/>
    </location>
</feature>
<name>A0A0V7ZZP3_9CYAN</name>
<keyword evidence="3" id="KW-1185">Reference proteome</keyword>
<dbReference type="InterPro" id="IPR018745">
    <property type="entry name" value="MpsC"/>
</dbReference>
<dbReference type="OrthoDB" id="514601at2"/>
<gene>
    <name evidence="2" type="ORF">BC008_06035</name>
</gene>
<sequence length="128" mass="14736">MNNVEQVLSQKIHSLFWNELKHKPSEIRCRLYENQLTITIKDALTKPEQLLILNGYAGVAKEVRESIEQILQPRLKKIIEETIEIKISELLFATHPESDYISLIALMTVKPEVKTTPKIDFINSEPAP</sequence>
<evidence type="ECO:0000313" key="3">
    <source>
        <dbReference type="Proteomes" id="UP000053372"/>
    </source>
</evidence>
<accession>A0A0V7ZZP3</accession>
<reference evidence="2 3" key="1">
    <citation type="journal article" date="2015" name="Genome Announc.">
        <title>Draft Genome of the Euendolithic (true boring) Cyanobacterium Mastigocoleus testarum strain BC008.</title>
        <authorList>
            <person name="Guida B.S."/>
            <person name="Garcia-Pichel F."/>
        </authorList>
    </citation>
    <scope>NUCLEOTIDE SEQUENCE [LARGE SCALE GENOMIC DNA]</scope>
    <source>
        <strain evidence="2 3">BC008</strain>
    </source>
</reference>
<dbReference type="Pfam" id="PF10057">
    <property type="entry name" value="MpsC"/>
    <property type="match status" value="1"/>
</dbReference>
<evidence type="ECO:0000259" key="1">
    <source>
        <dbReference type="Pfam" id="PF10057"/>
    </source>
</evidence>
<comment type="caution">
    <text evidence="2">The sequence shown here is derived from an EMBL/GenBank/DDBJ whole genome shotgun (WGS) entry which is preliminary data.</text>
</comment>
<dbReference type="EMBL" id="LMTZ01000008">
    <property type="protein sequence ID" value="KST69994.1"/>
    <property type="molecule type" value="Genomic_DNA"/>
</dbReference>
<dbReference type="RefSeq" id="WP_027845338.1">
    <property type="nucleotide sequence ID" value="NZ_LMTZ01000008.1"/>
</dbReference>
<evidence type="ECO:0000313" key="2">
    <source>
        <dbReference type="EMBL" id="KST69994.1"/>
    </source>
</evidence>
<proteinExistence type="predicted"/>
<organism evidence="2 3">
    <name type="scientific">Mastigocoleus testarum BC008</name>
    <dbReference type="NCBI Taxonomy" id="371196"/>
    <lineage>
        <taxon>Bacteria</taxon>
        <taxon>Bacillati</taxon>
        <taxon>Cyanobacteriota</taxon>
        <taxon>Cyanophyceae</taxon>
        <taxon>Nostocales</taxon>
        <taxon>Hapalosiphonaceae</taxon>
        <taxon>Mastigocoleus</taxon>
    </lineage>
</organism>
<protein>
    <recommendedName>
        <fullName evidence="1">Na+-translocating membrane potential-generating system MpsC domain-containing protein</fullName>
    </recommendedName>
</protein>